<protein>
    <submittedName>
        <fullName evidence="1">Uncharacterized protein</fullName>
    </submittedName>
</protein>
<keyword evidence="2" id="KW-1185">Reference proteome</keyword>
<evidence type="ECO:0000313" key="2">
    <source>
        <dbReference type="Proteomes" id="UP000007797"/>
    </source>
</evidence>
<dbReference type="RefSeq" id="XP_004359625.1">
    <property type="nucleotide sequence ID" value="XM_004359568.1"/>
</dbReference>
<reference evidence="2" key="1">
    <citation type="journal article" date="2011" name="Genome Res.">
        <title>Phylogeny-wide analysis of social amoeba genomes highlights ancient origins for complex intercellular communication.</title>
        <authorList>
            <person name="Heidel A.J."/>
            <person name="Lawal H.M."/>
            <person name="Felder M."/>
            <person name="Schilde C."/>
            <person name="Helps N.R."/>
            <person name="Tunggal B."/>
            <person name="Rivero F."/>
            <person name="John U."/>
            <person name="Schleicher M."/>
            <person name="Eichinger L."/>
            <person name="Platzer M."/>
            <person name="Noegel A.A."/>
            <person name="Schaap P."/>
            <person name="Gloeckner G."/>
        </authorList>
    </citation>
    <scope>NUCLEOTIDE SEQUENCE [LARGE SCALE GENOMIC DNA]</scope>
    <source>
        <strain evidence="2">SH3</strain>
    </source>
</reference>
<gene>
    <name evidence="1" type="ORF">DFA_01661</name>
</gene>
<dbReference type="GeneID" id="14873321"/>
<evidence type="ECO:0000313" key="1">
    <source>
        <dbReference type="EMBL" id="EGG21775.1"/>
    </source>
</evidence>
<organism evidence="1 2">
    <name type="scientific">Cavenderia fasciculata</name>
    <name type="common">Slime mold</name>
    <name type="synonym">Dictyostelium fasciculatum</name>
    <dbReference type="NCBI Taxonomy" id="261658"/>
    <lineage>
        <taxon>Eukaryota</taxon>
        <taxon>Amoebozoa</taxon>
        <taxon>Evosea</taxon>
        <taxon>Eumycetozoa</taxon>
        <taxon>Dictyostelia</taxon>
        <taxon>Acytosteliales</taxon>
        <taxon>Cavenderiaceae</taxon>
        <taxon>Cavenderia</taxon>
    </lineage>
</organism>
<dbReference type="AlphaFoldDB" id="F4PU07"/>
<proteinExistence type="predicted"/>
<sequence length="90" mass="10328">MKGIDCKHYHHIFSKLQKIVFNKHEQTGQQVCIRRLGGEVTDNKLQFPSSVNDVDFFEKPAQLSGVTNLKKYLPAVESYASPHKNNNRLD</sequence>
<dbReference type="EMBL" id="GL883010">
    <property type="protein sequence ID" value="EGG21775.1"/>
    <property type="molecule type" value="Genomic_DNA"/>
</dbReference>
<dbReference type="KEGG" id="dfa:DFA_01661"/>
<accession>F4PU07</accession>
<name>F4PU07_CACFS</name>
<dbReference type="Proteomes" id="UP000007797">
    <property type="component" value="Unassembled WGS sequence"/>
</dbReference>